<evidence type="ECO:0000256" key="1">
    <source>
        <dbReference type="SAM" id="Phobius"/>
    </source>
</evidence>
<gene>
    <name evidence="2" type="ORF">GQF03_04575</name>
</gene>
<sequence>MFNIISLISGLLFGFGLALSGMVSPGKVVGFLDLTGNWDPSLAFVMGGGVLVTVITFRFILKRSVPYFGSEFKLPTKTDLDKRLVTGAVIFGLGWGLGGLCPGPALSSLAYGNPKIFVFVGAMVAGIVIAKLLTGGFKKTA</sequence>
<evidence type="ECO:0000313" key="3">
    <source>
        <dbReference type="Proteomes" id="UP000445696"/>
    </source>
</evidence>
<dbReference type="RefSeq" id="WP_161337979.1">
    <property type="nucleotide sequence ID" value="NZ_JBHSDG010000002.1"/>
</dbReference>
<keyword evidence="1" id="KW-0812">Transmembrane</keyword>
<keyword evidence="3" id="KW-1185">Reference proteome</keyword>
<proteinExistence type="predicted"/>
<dbReference type="Proteomes" id="UP000445696">
    <property type="component" value="Unassembled WGS sequence"/>
</dbReference>
<keyword evidence="1" id="KW-0472">Membrane</keyword>
<feature type="transmembrane region" description="Helical" evidence="1">
    <location>
        <begin position="41"/>
        <end position="61"/>
    </location>
</feature>
<reference evidence="2 3" key="1">
    <citation type="journal article" date="2014" name="Int. J. Syst. Evol. Microbiol.">
        <title>Sneathiella chungangensis sp. nov., isolated from a marine sand, and emended description of the genus Sneathiella.</title>
        <authorList>
            <person name="Siamphan C."/>
            <person name="Kim H."/>
            <person name="Lee J.S."/>
            <person name="Kim W."/>
        </authorList>
    </citation>
    <scope>NUCLEOTIDE SEQUENCE [LARGE SCALE GENOMIC DNA]</scope>
    <source>
        <strain evidence="2 3">KCTC 32476</strain>
    </source>
</reference>
<keyword evidence="1" id="KW-1133">Transmembrane helix</keyword>
<accession>A0A845ME81</accession>
<name>A0A845ME81_9PROT</name>
<dbReference type="InterPro" id="IPR046513">
    <property type="entry name" value="DUF6691"/>
</dbReference>
<dbReference type="AlphaFoldDB" id="A0A845ME81"/>
<dbReference type="EMBL" id="WTVA01000001">
    <property type="protein sequence ID" value="MZR21596.1"/>
    <property type="molecule type" value="Genomic_DNA"/>
</dbReference>
<dbReference type="Pfam" id="PF20398">
    <property type="entry name" value="DUF6691"/>
    <property type="match status" value="1"/>
</dbReference>
<feature type="transmembrane region" description="Helical" evidence="1">
    <location>
        <begin position="82"/>
        <end position="105"/>
    </location>
</feature>
<protein>
    <submittedName>
        <fullName evidence="2">YeeE/YedE family protein</fullName>
    </submittedName>
</protein>
<evidence type="ECO:0000313" key="2">
    <source>
        <dbReference type="EMBL" id="MZR21596.1"/>
    </source>
</evidence>
<feature type="transmembrane region" description="Helical" evidence="1">
    <location>
        <begin position="117"/>
        <end position="137"/>
    </location>
</feature>
<organism evidence="2 3">
    <name type="scientific">Sneathiella chungangensis</name>
    <dbReference type="NCBI Taxonomy" id="1418234"/>
    <lineage>
        <taxon>Bacteria</taxon>
        <taxon>Pseudomonadati</taxon>
        <taxon>Pseudomonadota</taxon>
        <taxon>Alphaproteobacteria</taxon>
        <taxon>Sneathiellales</taxon>
        <taxon>Sneathiellaceae</taxon>
        <taxon>Sneathiella</taxon>
    </lineage>
</organism>
<dbReference type="OrthoDB" id="9790409at2"/>
<comment type="caution">
    <text evidence="2">The sequence shown here is derived from an EMBL/GenBank/DDBJ whole genome shotgun (WGS) entry which is preliminary data.</text>
</comment>